<dbReference type="AlphaFoldDB" id="A0AAV4I7S3"/>
<dbReference type="EMBL" id="BMAT01009415">
    <property type="protein sequence ID" value="GFS05980.1"/>
    <property type="molecule type" value="Genomic_DNA"/>
</dbReference>
<gene>
    <name evidence="2" type="ORF">ElyMa_004695800</name>
</gene>
<sequence>MSKVAVAVPVPCVTDDNYTDARPDTSPSDTLSGKQCSPLHAHGGSAGENDEEENIVEGLTRYSKTTKSLIQTPESGHLERPPEQGTACSVEMIPTLLSAEPGQSGSPTPRHNMTMSTSGPMSEAYASQHHSTNDASGLSTIERSQSVTCDGDRNLSKSCSE</sequence>
<protein>
    <submittedName>
        <fullName evidence="2">Uncharacterized protein</fullName>
    </submittedName>
</protein>
<accession>A0AAV4I7S3</accession>
<evidence type="ECO:0000313" key="2">
    <source>
        <dbReference type="EMBL" id="GFS05980.1"/>
    </source>
</evidence>
<feature type="compositionally biased region" description="Basic and acidic residues" evidence="1">
    <location>
        <begin position="150"/>
        <end position="161"/>
    </location>
</feature>
<keyword evidence="3" id="KW-1185">Reference proteome</keyword>
<reference evidence="2 3" key="1">
    <citation type="journal article" date="2021" name="Elife">
        <title>Chloroplast acquisition without the gene transfer in kleptoplastic sea slugs, Plakobranchus ocellatus.</title>
        <authorList>
            <person name="Maeda T."/>
            <person name="Takahashi S."/>
            <person name="Yoshida T."/>
            <person name="Shimamura S."/>
            <person name="Takaki Y."/>
            <person name="Nagai Y."/>
            <person name="Toyoda A."/>
            <person name="Suzuki Y."/>
            <person name="Arimoto A."/>
            <person name="Ishii H."/>
            <person name="Satoh N."/>
            <person name="Nishiyama T."/>
            <person name="Hasebe M."/>
            <person name="Maruyama T."/>
            <person name="Minagawa J."/>
            <person name="Obokata J."/>
            <person name="Shigenobu S."/>
        </authorList>
    </citation>
    <scope>NUCLEOTIDE SEQUENCE [LARGE SCALE GENOMIC DNA]</scope>
</reference>
<evidence type="ECO:0000256" key="1">
    <source>
        <dbReference type="SAM" id="MobiDB-lite"/>
    </source>
</evidence>
<evidence type="ECO:0000313" key="3">
    <source>
        <dbReference type="Proteomes" id="UP000762676"/>
    </source>
</evidence>
<feature type="region of interest" description="Disordered" evidence="1">
    <location>
        <begin position="1"/>
        <end position="161"/>
    </location>
</feature>
<organism evidence="2 3">
    <name type="scientific">Elysia marginata</name>
    <dbReference type="NCBI Taxonomy" id="1093978"/>
    <lineage>
        <taxon>Eukaryota</taxon>
        <taxon>Metazoa</taxon>
        <taxon>Spiralia</taxon>
        <taxon>Lophotrochozoa</taxon>
        <taxon>Mollusca</taxon>
        <taxon>Gastropoda</taxon>
        <taxon>Heterobranchia</taxon>
        <taxon>Euthyneura</taxon>
        <taxon>Panpulmonata</taxon>
        <taxon>Sacoglossa</taxon>
        <taxon>Placobranchoidea</taxon>
        <taxon>Plakobranchidae</taxon>
        <taxon>Elysia</taxon>
    </lineage>
</organism>
<feature type="compositionally biased region" description="Polar residues" evidence="1">
    <location>
        <begin position="25"/>
        <end position="35"/>
    </location>
</feature>
<comment type="caution">
    <text evidence="2">The sequence shown here is derived from an EMBL/GenBank/DDBJ whole genome shotgun (WGS) entry which is preliminary data.</text>
</comment>
<feature type="compositionally biased region" description="Polar residues" evidence="1">
    <location>
        <begin position="101"/>
        <end position="120"/>
    </location>
</feature>
<feature type="compositionally biased region" description="Polar residues" evidence="1">
    <location>
        <begin position="128"/>
        <end position="148"/>
    </location>
</feature>
<feature type="compositionally biased region" description="Polar residues" evidence="1">
    <location>
        <begin position="62"/>
        <end position="74"/>
    </location>
</feature>
<name>A0AAV4I7S3_9GAST</name>
<dbReference type="Proteomes" id="UP000762676">
    <property type="component" value="Unassembled WGS sequence"/>
</dbReference>
<proteinExistence type="predicted"/>